<dbReference type="PANTHER" id="PTHR30185">
    <property type="entry name" value="CRYPTIC BETA-GLUCOSIDE BGL OPERON ANTITERMINATOR"/>
    <property type="match status" value="1"/>
</dbReference>
<dbReference type="Proteomes" id="UP000004846">
    <property type="component" value="Unassembled WGS sequence"/>
</dbReference>
<dbReference type="PANTHER" id="PTHR30185:SF18">
    <property type="entry name" value="TRANSCRIPTIONAL REGULATOR MTLR"/>
    <property type="match status" value="1"/>
</dbReference>
<dbReference type="InterPro" id="IPR036388">
    <property type="entry name" value="WH-like_DNA-bd_sf"/>
</dbReference>
<feature type="domain" description="Mga helix-turn-helix" evidence="3">
    <location>
        <begin position="79"/>
        <end position="162"/>
    </location>
</feature>
<dbReference type="Pfam" id="PF05043">
    <property type="entry name" value="Mga"/>
    <property type="match status" value="1"/>
</dbReference>
<keyword evidence="2" id="KW-0804">Transcription</keyword>
<accession>A0A125W809</accession>
<gene>
    <name evidence="4" type="ORF">HMPREF9498_00933</name>
</gene>
<evidence type="ECO:0000256" key="1">
    <source>
        <dbReference type="ARBA" id="ARBA00023015"/>
    </source>
</evidence>
<dbReference type="Gene3D" id="1.10.10.10">
    <property type="entry name" value="Winged helix-like DNA-binding domain superfamily/Winged helix DNA-binding domain"/>
    <property type="match status" value="2"/>
</dbReference>
<name>A0A125W809_ENTFL</name>
<evidence type="ECO:0000313" key="5">
    <source>
        <dbReference type="Proteomes" id="UP000004846"/>
    </source>
</evidence>
<evidence type="ECO:0000259" key="3">
    <source>
        <dbReference type="Pfam" id="PF05043"/>
    </source>
</evidence>
<reference evidence="4 5" key="1">
    <citation type="submission" date="2010-07" db="EMBL/GenBank/DDBJ databases">
        <authorList>
            <person name="Sid Ahmed O."/>
        </authorList>
    </citation>
    <scope>NUCLEOTIDE SEQUENCE [LARGE SCALE GENOMIC DNA]</scope>
    <source>
        <strain evidence="4 5">TX4248</strain>
    </source>
</reference>
<organism evidence="4 5">
    <name type="scientific">Enterococcus faecalis TX4248</name>
    <dbReference type="NCBI Taxonomy" id="749495"/>
    <lineage>
        <taxon>Bacteria</taxon>
        <taxon>Bacillati</taxon>
        <taxon>Bacillota</taxon>
        <taxon>Bacilli</taxon>
        <taxon>Lactobacillales</taxon>
        <taxon>Enterococcaceae</taxon>
        <taxon>Enterococcus</taxon>
    </lineage>
</organism>
<protein>
    <submittedName>
        <fullName evidence="4">M protein trans-acting positive regulator (MGA)</fullName>
    </submittedName>
</protein>
<dbReference type="InterPro" id="IPR050661">
    <property type="entry name" value="BglG_antiterminators"/>
</dbReference>
<evidence type="ECO:0000313" key="4">
    <source>
        <dbReference type="EMBL" id="EFM83475.1"/>
    </source>
</evidence>
<comment type="caution">
    <text evidence="4">The sequence shown here is derived from an EMBL/GenBank/DDBJ whole genome shotgun (WGS) entry which is preliminary data.</text>
</comment>
<dbReference type="HOGENOM" id="CLU_045804_0_0_9"/>
<keyword evidence="1" id="KW-0805">Transcription regulation</keyword>
<dbReference type="InterPro" id="IPR007737">
    <property type="entry name" value="Mga_HTH"/>
</dbReference>
<sequence>MIRFLEKNYRKMEEIIRVLSISDKWMTKKELAKYIGSSESTFIRYIEEIKQRWGESLTIKTSHKLGYRLENFNVSLYLNVLTDMAKTSTTTQLLHEFIQNPGKTIEYYCDTINISRSSFARKLKQCNQVLETYSLRVIVDQGYQLTSQTEELPLRIFTTFFFLMYYGHYELPYQLDKQEIKQLMRRNQCQLNIISMDNSYEHDFFIMYFIVDLLREHQGFQQRFQKKTDKKSPIKMEDYLLLSRHFTGLSRETYREVLRYFQRGAFQQYYSEDQEVISQRIRENLKFNAFSQIEQLTEEVVDFAVHLLTCLYLFSQLVPFDTSELTQRATFFTRQIHFTQLHLYARLKAELHFFSALLETNLLNYSSSYIFWLLNTFPEINQSFDSKKILIISDMGLNHSQYIGNYVHDILALHRIRSNTLAITEEQLGDHRLEEFDLIITNQPIIETSVPSILINDAILFSNKRELLDLLNF</sequence>
<dbReference type="SMR" id="A0A125W809"/>
<dbReference type="RefSeq" id="WP_002382000.1">
    <property type="nucleotide sequence ID" value="NZ_GL454430.1"/>
</dbReference>
<dbReference type="EMBL" id="AEBR01000025">
    <property type="protein sequence ID" value="EFM83475.1"/>
    <property type="molecule type" value="Genomic_DNA"/>
</dbReference>
<dbReference type="AlphaFoldDB" id="A0A125W809"/>
<proteinExistence type="predicted"/>
<evidence type="ECO:0000256" key="2">
    <source>
        <dbReference type="ARBA" id="ARBA00023163"/>
    </source>
</evidence>